<evidence type="ECO:0000313" key="2">
    <source>
        <dbReference type="Proteomes" id="UP001190926"/>
    </source>
</evidence>
<evidence type="ECO:0000313" key="1">
    <source>
        <dbReference type="EMBL" id="KAH6821787.1"/>
    </source>
</evidence>
<gene>
    <name evidence="1" type="ORF">C2S53_016799</name>
</gene>
<dbReference type="Pfam" id="PF03321">
    <property type="entry name" value="GH3"/>
    <property type="match status" value="1"/>
</dbReference>
<name>A0AAD4P0P9_PERFH</name>
<dbReference type="PANTHER" id="PTHR31901:SF44">
    <property type="entry name" value="INDOLE-3-ACETIC ACID-AMIDO SYNTHETASE GH3.6-RELATED"/>
    <property type="match status" value="1"/>
</dbReference>
<dbReference type="InterPro" id="IPR004993">
    <property type="entry name" value="GH3"/>
</dbReference>
<sequence length="103" mass="11344">MSGDDVTEKVEVTFKDAARHQHEMLRAILERNAGVLGFIYASNAMQTRGGSMAMAATAFPLYSNNPNSSRFLSLFISPKEVIIGGDVNQQTYCHLFVVLDSLM</sequence>
<dbReference type="GO" id="GO:0005737">
    <property type="term" value="C:cytoplasm"/>
    <property type="evidence" value="ECO:0007669"/>
    <property type="project" value="TreeGrafter"/>
</dbReference>
<dbReference type="Proteomes" id="UP001190926">
    <property type="component" value="Unassembled WGS sequence"/>
</dbReference>
<dbReference type="GO" id="GO:0016881">
    <property type="term" value="F:acid-amino acid ligase activity"/>
    <property type="evidence" value="ECO:0007669"/>
    <property type="project" value="TreeGrafter"/>
</dbReference>
<organism evidence="1 2">
    <name type="scientific">Perilla frutescens var. hirtella</name>
    <name type="common">Perilla citriodora</name>
    <name type="synonym">Perilla setoyensis</name>
    <dbReference type="NCBI Taxonomy" id="608512"/>
    <lineage>
        <taxon>Eukaryota</taxon>
        <taxon>Viridiplantae</taxon>
        <taxon>Streptophyta</taxon>
        <taxon>Embryophyta</taxon>
        <taxon>Tracheophyta</taxon>
        <taxon>Spermatophyta</taxon>
        <taxon>Magnoliopsida</taxon>
        <taxon>eudicotyledons</taxon>
        <taxon>Gunneridae</taxon>
        <taxon>Pentapetalae</taxon>
        <taxon>asterids</taxon>
        <taxon>lamiids</taxon>
        <taxon>Lamiales</taxon>
        <taxon>Lamiaceae</taxon>
        <taxon>Nepetoideae</taxon>
        <taxon>Elsholtzieae</taxon>
        <taxon>Perilla</taxon>
    </lineage>
</organism>
<dbReference type="AlphaFoldDB" id="A0AAD4P0P9"/>
<accession>A0AAD4P0P9</accession>
<dbReference type="PANTHER" id="PTHR31901">
    <property type="entry name" value="GH3 DOMAIN-CONTAINING PROTEIN"/>
    <property type="match status" value="1"/>
</dbReference>
<protein>
    <submittedName>
        <fullName evidence="1">Uncharacterized protein</fullName>
    </submittedName>
</protein>
<comment type="caution">
    <text evidence="1">The sequence shown here is derived from an EMBL/GenBank/DDBJ whole genome shotgun (WGS) entry which is preliminary data.</text>
</comment>
<proteinExistence type="predicted"/>
<reference evidence="1 2" key="1">
    <citation type="journal article" date="2021" name="Nat. Commun.">
        <title>Incipient diploidization of the medicinal plant Perilla within 10,000 years.</title>
        <authorList>
            <person name="Zhang Y."/>
            <person name="Shen Q."/>
            <person name="Leng L."/>
            <person name="Zhang D."/>
            <person name="Chen S."/>
            <person name="Shi Y."/>
            <person name="Ning Z."/>
            <person name="Chen S."/>
        </authorList>
    </citation>
    <scope>NUCLEOTIDE SEQUENCE [LARGE SCALE GENOMIC DNA]</scope>
    <source>
        <strain evidence="2">cv. PC099</strain>
    </source>
</reference>
<dbReference type="EMBL" id="SDAM02001894">
    <property type="protein sequence ID" value="KAH6821787.1"/>
    <property type="molecule type" value="Genomic_DNA"/>
</dbReference>
<keyword evidence="2" id="KW-1185">Reference proteome</keyword>